<evidence type="ECO:0000256" key="1">
    <source>
        <dbReference type="ARBA" id="ARBA00003202"/>
    </source>
</evidence>
<name>A0AAV7X2H4_9NEOP</name>
<comment type="function">
    <text evidence="1">Directs RNA polymerase II nuclear import.</text>
</comment>
<feature type="compositionally biased region" description="Acidic residues" evidence="10">
    <location>
        <begin position="198"/>
        <end position="215"/>
    </location>
</feature>
<dbReference type="PANTHER" id="PTHR31196:SF2">
    <property type="entry name" value="RNA POLYMERASE II NUCLEAR LOCALIZATION PROTEIN SLC7A6OS-RELATED"/>
    <property type="match status" value="1"/>
</dbReference>
<evidence type="ECO:0000256" key="7">
    <source>
        <dbReference type="ARBA" id="ARBA00022490"/>
    </source>
</evidence>
<feature type="region of interest" description="Disordered" evidence="10">
    <location>
        <begin position="65"/>
        <end position="84"/>
    </location>
</feature>
<evidence type="ECO:0000313" key="13">
    <source>
        <dbReference type="Proteomes" id="UP001075354"/>
    </source>
</evidence>
<dbReference type="Proteomes" id="UP001075354">
    <property type="component" value="Chromosome 15"/>
</dbReference>
<gene>
    <name evidence="12" type="ORF">ONE63_004325</name>
</gene>
<dbReference type="GO" id="GO:0005634">
    <property type="term" value="C:nucleus"/>
    <property type="evidence" value="ECO:0007669"/>
    <property type="project" value="UniProtKB-SubCell"/>
</dbReference>
<keyword evidence="13" id="KW-1185">Reference proteome</keyword>
<feature type="region of interest" description="Disordered" evidence="10">
    <location>
        <begin position="192"/>
        <end position="227"/>
    </location>
</feature>
<evidence type="ECO:0000256" key="4">
    <source>
        <dbReference type="ARBA" id="ARBA00010218"/>
    </source>
</evidence>
<dbReference type="Pfam" id="PF08574">
    <property type="entry name" value="Iwr1"/>
    <property type="match status" value="1"/>
</dbReference>
<evidence type="ECO:0000256" key="9">
    <source>
        <dbReference type="ARBA" id="ARBA00023242"/>
    </source>
</evidence>
<evidence type="ECO:0000259" key="11">
    <source>
        <dbReference type="Pfam" id="PF08574"/>
    </source>
</evidence>
<dbReference type="GO" id="GO:0005737">
    <property type="term" value="C:cytoplasm"/>
    <property type="evidence" value="ECO:0007669"/>
    <property type="project" value="UniProtKB-SubCell"/>
</dbReference>
<dbReference type="PANTHER" id="PTHR31196">
    <property type="entry name" value="RNA POLYMERASE II NUCLEAR LOCALIZATION PROTEIN SLC7A6OS-RELATED"/>
    <property type="match status" value="1"/>
</dbReference>
<dbReference type="InterPro" id="IPR013883">
    <property type="entry name" value="TF_Iwr1_dom"/>
</dbReference>
<reference evidence="12" key="1">
    <citation type="submission" date="2022-12" db="EMBL/GenBank/DDBJ databases">
        <title>Chromosome-level genome assembly of the bean flower thrips Megalurothrips usitatus.</title>
        <authorList>
            <person name="Ma L."/>
            <person name="Liu Q."/>
            <person name="Li H."/>
            <person name="Cai W."/>
        </authorList>
    </citation>
    <scope>NUCLEOTIDE SEQUENCE</scope>
    <source>
        <strain evidence="12">Cailab_2022a</strain>
    </source>
</reference>
<feature type="domain" description="Transcription factor Iwr1" evidence="11">
    <location>
        <begin position="150"/>
        <end position="227"/>
    </location>
</feature>
<protein>
    <recommendedName>
        <fullName evidence="5">Probable RNA polymerase II nuclear localization protein SLC7A6OS</fullName>
    </recommendedName>
</protein>
<sequence length="319" mass="35708">MAAVVRVKRSLDEEPSSGLILSCKRRKTDVKAEDNVEALFKFAGTVNDQEDNIALLNPDKLIKNDVKTSSRPTPNVSEKARQETKASSVNSRYKLVNCFRAIGNVEQTDCEGEEDANQNTITVLDVVADSTDKQVTKVDASAAEESVLPQYVYDLYYIQSDAKDVDVDDLLLDGLVSFAPVETELVFESYRNNRAGEADSDSDAPLMDDDEDSNDENNWRNDYPDEEGDDRDKRLIVFLFSKSGDEELSSDGDDERLIYTEDLSPSDVNMFGPAYARFKQKALKEVDSVLEINSDSDEDYNLTKSDDSTNENNSDNDFE</sequence>
<comment type="caution">
    <text evidence="12">The sequence shown here is derived from an EMBL/GenBank/DDBJ whole genome shotgun (WGS) entry which is preliminary data.</text>
</comment>
<dbReference type="GO" id="GO:0032502">
    <property type="term" value="P:developmental process"/>
    <property type="evidence" value="ECO:0007669"/>
    <property type="project" value="TreeGrafter"/>
</dbReference>
<evidence type="ECO:0000313" key="12">
    <source>
        <dbReference type="EMBL" id="KAJ1520104.1"/>
    </source>
</evidence>
<organism evidence="12 13">
    <name type="scientific">Megalurothrips usitatus</name>
    <name type="common">bean blossom thrips</name>
    <dbReference type="NCBI Taxonomy" id="439358"/>
    <lineage>
        <taxon>Eukaryota</taxon>
        <taxon>Metazoa</taxon>
        <taxon>Ecdysozoa</taxon>
        <taxon>Arthropoda</taxon>
        <taxon>Hexapoda</taxon>
        <taxon>Insecta</taxon>
        <taxon>Pterygota</taxon>
        <taxon>Neoptera</taxon>
        <taxon>Paraneoptera</taxon>
        <taxon>Thysanoptera</taxon>
        <taxon>Terebrantia</taxon>
        <taxon>Thripoidea</taxon>
        <taxon>Thripidae</taxon>
        <taxon>Megalurothrips</taxon>
    </lineage>
</organism>
<dbReference type="InterPro" id="IPR040218">
    <property type="entry name" value="SLC7A6OS"/>
</dbReference>
<dbReference type="EMBL" id="JAPTSV010000015">
    <property type="protein sequence ID" value="KAJ1520104.1"/>
    <property type="molecule type" value="Genomic_DNA"/>
</dbReference>
<evidence type="ECO:0000256" key="5">
    <source>
        <dbReference type="ARBA" id="ARBA00017036"/>
    </source>
</evidence>
<keyword evidence="6" id="KW-0813">Transport</keyword>
<comment type="subcellular location">
    <subcellularLocation>
        <location evidence="3">Cytoplasm</location>
    </subcellularLocation>
    <subcellularLocation>
        <location evidence="2">Nucleus</location>
    </subcellularLocation>
</comment>
<keyword evidence="9" id="KW-0539">Nucleus</keyword>
<dbReference type="GO" id="GO:0015031">
    <property type="term" value="P:protein transport"/>
    <property type="evidence" value="ECO:0007669"/>
    <property type="project" value="UniProtKB-KW"/>
</dbReference>
<evidence type="ECO:0000256" key="8">
    <source>
        <dbReference type="ARBA" id="ARBA00022927"/>
    </source>
</evidence>
<dbReference type="AlphaFoldDB" id="A0AAV7X2H4"/>
<evidence type="ECO:0000256" key="6">
    <source>
        <dbReference type="ARBA" id="ARBA00022448"/>
    </source>
</evidence>
<accession>A0AAV7X2H4</accession>
<keyword evidence="8" id="KW-0653">Protein transport</keyword>
<comment type="similarity">
    <text evidence="4">Belongs to the IWR1/SLC7A6OS family.</text>
</comment>
<evidence type="ECO:0000256" key="3">
    <source>
        <dbReference type="ARBA" id="ARBA00004496"/>
    </source>
</evidence>
<proteinExistence type="inferred from homology"/>
<feature type="region of interest" description="Disordered" evidence="10">
    <location>
        <begin position="292"/>
        <end position="319"/>
    </location>
</feature>
<evidence type="ECO:0000256" key="10">
    <source>
        <dbReference type="SAM" id="MobiDB-lite"/>
    </source>
</evidence>
<evidence type="ECO:0000256" key="2">
    <source>
        <dbReference type="ARBA" id="ARBA00004123"/>
    </source>
</evidence>
<keyword evidence="7" id="KW-0963">Cytoplasm</keyword>